<sequence length="277" mass="30925">MTATTVERISPAVDGSGQVDWPALLTQALTLPGQMGTTYCRFYQYSLQNQILLWSQGVSEPCAPFSVWQRLGRIPVKGGGRYVLHPAPFRKRDDETGEEKVVVCRFRLKRSTFPYSNTVGEDVVWPELPEWDWRRALAALDIEQVPFEMINGNTQGYSYERKVAISPASVFPLKTGFHELAHVMLGHTTAAARGEGEPLCRGVREFQAESVAYLLAHETGLKEWAPEESRAYIQDWLGDEEVTDRHIRAVFTAADKILAAGRSAPALDEDAELAQVS</sequence>
<dbReference type="AlphaFoldDB" id="A0ABD6QHK9"/>
<evidence type="ECO:0000313" key="1">
    <source>
        <dbReference type="EMBL" id="OMC37692.1"/>
    </source>
</evidence>
<organism evidence="1 2">
    <name type="scientific">Mycolicibacterium fortuitum</name>
    <name type="common">Mycobacterium fortuitum</name>
    <dbReference type="NCBI Taxonomy" id="1766"/>
    <lineage>
        <taxon>Bacteria</taxon>
        <taxon>Bacillati</taxon>
        <taxon>Actinomycetota</taxon>
        <taxon>Actinomycetes</taxon>
        <taxon>Mycobacteriales</taxon>
        <taxon>Mycobacteriaceae</taxon>
        <taxon>Mycolicibacterium</taxon>
    </lineage>
</organism>
<protein>
    <recommendedName>
        <fullName evidence="3">DUF1738 domain-containing protein</fullName>
    </recommendedName>
</protein>
<comment type="caution">
    <text evidence="1">The sequence shown here is derived from an EMBL/GenBank/DDBJ whole genome shotgun (WGS) entry which is preliminary data.</text>
</comment>
<name>A0ABD6QHK9_MYCFO</name>
<dbReference type="Proteomes" id="UP000187001">
    <property type="component" value="Unassembled WGS sequence"/>
</dbReference>
<dbReference type="EMBL" id="MBER01000139">
    <property type="protein sequence ID" value="OMC37692.1"/>
    <property type="molecule type" value="Genomic_DNA"/>
</dbReference>
<accession>A0ABD6QHK9</accession>
<gene>
    <name evidence="1" type="ORF">A5742_08645</name>
</gene>
<dbReference type="RefSeq" id="WP_076207161.1">
    <property type="nucleotide sequence ID" value="NZ_MBER01000139.1"/>
</dbReference>
<proteinExistence type="predicted"/>
<evidence type="ECO:0008006" key="3">
    <source>
        <dbReference type="Google" id="ProtNLM"/>
    </source>
</evidence>
<evidence type="ECO:0000313" key="2">
    <source>
        <dbReference type="Proteomes" id="UP000187001"/>
    </source>
</evidence>
<reference evidence="1 2" key="1">
    <citation type="submission" date="2016-07" db="EMBL/GenBank/DDBJ databases">
        <authorList>
            <person name="Sutton G."/>
            <person name="Brinkac L."/>
            <person name="Sanka R."/>
            <person name="Adams M."/>
            <person name="Lau E."/>
            <person name="Kumar A."/>
            <person name="Macaden R."/>
        </authorList>
    </citation>
    <scope>NUCLEOTIDE SEQUENCE [LARGE SCALE GENOMIC DNA]</scope>
    <source>
        <strain evidence="1 2">GA-0871</strain>
    </source>
</reference>